<evidence type="ECO:0000256" key="1">
    <source>
        <dbReference type="SAM" id="MobiDB-lite"/>
    </source>
</evidence>
<dbReference type="EMBL" id="NMPM01000016">
    <property type="protein sequence ID" value="PAV26705.1"/>
    <property type="molecule type" value="Genomic_DNA"/>
</dbReference>
<comment type="caution">
    <text evidence="2">The sequence shown here is derived from an EMBL/GenBank/DDBJ whole genome shotgun (WGS) entry which is preliminary data.</text>
</comment>
<keyword evidence="3" id="KW-1185">Reference proteome</keyword>
<evidence type="ECO:0000313" key="3">
    <source>
        <dbReference type="Proteomes" id="UP000218332"/>
    </source>
</evidence>
<organism evidence="2 3">
    <name type="scientific">Tamilnaduibacter salinus</name>
    <dbReference type="NCBI Taxonomy" id="1484056"/>
    <lineage>
        <taxon>Bacteria</taxon>
        <taxon>Pseudomonadati</taxon>
        <taxon>Pseudomonadota</taxon>
        <taxon>Gammaproteobacteria</taxon>
        <taxon>Pseudomonadales</taxon>
        <taxon>Marinobacteraceae</taxon>
        <taxon>Tamilnaduibacter</taxon>
    </lineage>
</organism>
<reference evidence="2 3" key="1">
    <citation type="submission" date="2017-07" db="EMBL/GenBank/DDBJ databases">
        <title>Tamlnaduibacter salinus (Mi-7) genome sequencing.</title>
        <authorList>
            <person name="Verma A."/>
            <person name="Krishnamurthi S."/>
        </authorList>
    </citation>
    <scope>NUCLEOTIDE SEQUENCE [LARGE SCALE GENOMIC DNA]</scope>
    <source>
        <strain evidence="2 3">Mi-7</strain>
    </source>
</reference>
<dbReference type="AlphaFoldDB" id="A0A2A2I6F1"/>
<gene>
    <name evidence="2" type="ORF">CF392_04360</name>
</gene>
<name>A0A2A2I6F1_9GAMM</name>
<sequence length="94" mass="11058">MDIPKTTPYSLQQLDRRRPASSHATKEATESPDTVARRFVDRRFQPDRRQRQRPFKGPDRRRQATRRRATLLHHRDGRPVQSENRQGGLVDTSV</sequence>
<evidence type="ECO:0000313" key="2">
    <source>
        <dbReference type="EMBL" id="PAV26705.1"/>
    </source>
</evidence>
<accession>A0A2A2I6F1</accession>
<protein>
    <submittedName>
        <fullName evidence="2">Uncharacterized protein</fullName>
    </submittedName>
</protein>
<feature type="compositionally biased region" description="Basic and acidic residues" evidence="1">
    <location>
        <begin position="14"/>
        <end position="49"/>
    </location>
</feature>
<feature type="region of interest" description="Disordered" evidence="1">
    <location>
        <begin position="1"/>
        <end position="94"/>
    </location>
</feature>
<feature type="compositionally biased region" description="Basic residues" evidence="1">
    <location>
        <begin position="63"/>
        <end position="72"/>
    </location>
</feature>
<dbReference type="RefSeq" id="WP_095610248.1">
    <property type="nucleotide sequence ID" value="NZ_NMPM01000016.1"/>
</dbReference>
<dbReference type="Proteomes" id="UP000218332">
    <property type="component" value="Unassembled WGS sequence"/>
</dbReference>
<proteinExistence type="predicted"/>